<proteinExistence type="predicted"/>
<dbReference type="GO" id="GO:0003676">
    <property type="term" value="F:nucleic acid binding"/>
    <property type="evidence" value="ECO:0007669"/>
    <property type="project" value="InterPro"/>
</dbReference>
<dbReference type="HOGENOM" id="CLU_007795_2_0_2"/>
<dbReference type="GO" id="GO:0009007">
    <property type="term" value="F:site-specific DNA-methyltransferase (adenine-specific) activity"/>
    <property type="evidence" value="ECO:0007669"/>
    <property type="project" value="UniProtKB-EC"/>
</dbReference>
<dbReference type="GO" id="GO:0032259">
    <property type="term" value="P:methylation"/>
    <property type="evidence" value="ECO:0007669"/>
    <property type="project" value="UniProtKB-KW"/>
</dbReference>
<dbReference type="Proteomes" id="UP000000345">
    <property type="component" value="Chromosome"/>
</dbReference>
<gene>
    <name evidence="2" type="ordered locus">MTBMA_c09340</name>
</gene>
<dbReference type="EMBL" id="CP001710">
    <property type="protein sequence ID" value="ADL58529.1"/>
    <property type="molecule type" value="Genomic_DNA"/>
</dbReference>
<dbReference type="OrthoDB" id="93530at2157"/>
<dbReference type="GeneID" id="9704642"/>
<dbReference type="InterPro" id="IPR029063">
    <property type="entry name" value="SAM-dependent_MTases_sf"/>
</dbReference>
<evidence type="ECO:0000313" key="3">
    <source>
        <dbReference type="Proteomes" id="UP000000345"/>
    </source>
</evidence>
<evidence type="ECO:0000259" key="1">
    <source>
        <dbReference type="Pfam" id="PF06634"/>
    </source>
</evidence>
<dbReference type="GeneID" id="77399711"/>
<dbReference type="EC" id="2.1.1.72" evidence="2"/>
<dbReference type="Gene3D" id="3.40.50.150">
    <property type="entry name" value="Vaccinia Virus protein VP39"/>
    <property type="match status" value="1"/>
</dbReference>
<accession>D9PWD1</accession>
<dbReference type="PaxDb" id="79929-MTBMA_c09340"/>
<dbReference type="SUPFAM" id="SSF53335">
    <property type="entry name" value="S-adenosyl-L-methionine-dependent methyltransferases"/>
    <property type="match status" value="1"/>
</dbReference>
<dbReference type="KEGG" id="mmg:MTBMA_c09340"/>
<keyword evidence="2" id="KW-0489">Methyltransferase</keyword>
<reference key="1">
    <citation type="submission" date="2009-08" db="EMBL/GenBank/DDBJ databases">
        <title>The genome sequence of Methanothermobacter marburgensis.</title>
        <authorList>
            <person name="Kaster A."/>
            <person name="Seedorf H."/>
            <person name="Goenrich M."/>
            <person name="Wiezer A."/>
            <person name="Liesegang H."/>
            <person name="Thauer R."/>
            <person name="Gottschalk G."/>
        </authorList>
    </citation>
    <scope>NUCLEOTIDE SEQUENCE</scope>
    <source>
        <strain>Marburg</strain>
    </source>
</reference>
<dbReference type="PROSITE" id="PS00092">
    <property type="entry name" value="N6_MTASE"/>
    <property type="match status" value="1"/>
</dbReference>
<evidence type="ECO:0000313" key="2">
    <source>
        <dbReference type="EMBL" id="ADL58529.1"/>
    </source>
</evidence>
<dbReference type="PATRIC" id="fig|79929.8.peg.913"/>
<reference evidence="2 3" key="2">
    <citation type="journal article" date="2010" name="J. Bacteriol.">
        <title>Complete genome sequence of Methanothermobacter marburgensis, a methanoarchaeon model organism.</title>
        <authorList>
            <person name="Liesegang H."/>
            <person name="Kaster A.K."/>
            <person name="Wiezer A."/>
            <person name="Goenrich M."/>
            <person name="Wollherr A."/>
            <person name="Seedorf H."/>
            <person name="Gottschalk G."/>
            <person name="Thauer R.K."/>
        </authorList>
    </citation>
    <scope>NUCLEOTIDE SEQUENCE [LARGE SCALE GENOMIC DNA]</scope>
    <source>
        <strain evidence="3">ATCC BAA-927 / DSM 2133 / JCM 14651 / NBRC 100331 / OCM 82 / Marburg</strain>
    </source>
</reference>
<keyword evidence="3" id="KW-1185">Reference proteome</keyword>
<organism evidence="2 3">
    <name type="scientific">Methanothermobacter marburgensis (strain ATCC BAA-927 / DSM 2133 / JCM 14651 / NBRC 100331 / OCM 82 / Marburg)</name>
    <name type="common">Methanobacterium thermoautotrophicum</name>
    <dbReference type="NCBI Taxonomy" id="79929"/>
    <lineage>
        <taxon>Archaea</taxon>
        <taxon>Methanobacteriati</taxon>
        <taxon>Methanobacteriota</taxon>
        <taxon>Methanomada group</taxon>
        <taxon>Methanobacteria</taxon>
        <taxon>Methanobacteriales</taxon>
        <taxon>Methanobacteriaceae</taxon>
        <taxon>Methanothermobacter</taxon>
    </lineage>
</organism>
<keyword evidence="2" id="KW-0808">Transferase</keyword>
<dbReference type="RefSeq" id="WP_013295753.1">
    <property type="nucleotide sequence ID" value="NC_014408.1"/>
</dbReference>
<protein>
    <submittedName>
        <fullName evidence="2">Predicted adenine-specific DNA methylase</fullName>
        <ecNumber evidence="2">2.1.1.72</ecNumber>
    </submittedName>
</protein>
<sequence length="886" mass="101602">MDERFIERTFPVSKVSENSAREKNIRHGHISTLHIWWARRPLASSRATIYASLIPVADDDLEEVKVKRFIEDLSLWENSLNQGMIERARRDIREYHGRPPRVLDPFGGGGSIPLEALRLGCETYSMDLNPVAVLIQKCTLEYPQKYGVDESWADSEPPLLRDVKRWGEWVREEAEEELSRFYPPDEDGSVPAAYIWARTLPCQNPDCGVEVPLMRQYWLAKKKNRQIALKPVVSSAGVDFEIVEDPDFDPSRGTISSAIVTCPVCGSTIPAPDTRRLFQEGKAGERLIAVVLTHPRRRGKTYRLATEKDLEAYMEANGYLEKKRDELMDRWGIDPVPDEPTPRGKGSGAERAFSVRNYGLNTWGDLFNSRQKLALITFTEKIRQAHHLMLDEGYDEGYAKALVSYITLVVSRMSDFTTNLCRWHPQWEFIPNTFARQALPMSFDYSELNPFSPILSGTWYSMKRQILRPLEHLSKLNKNENTPKVVQGSATSLPFDDEYFDAVFTDPPYYDNVPYSYLSDFFYVWLKRAIGDLYPDLFITPLTPKRGEMVAYTNDKSMDEASEEFESMLRDSFREIHRVLRPGGIANIVYAHKTTHGWETVINSLLDSGLIVTASWPIFTEMRARMRAQKSAALASSIYIVARKPDFEKKTGYYEEVQAELKEVLGEKLEYLWEEGISGPDFFIAAIGAGLEVIGKYSEILKYNGEEVRGSRLLDDIRSVAADFAIRRILDNGFADELSPLTRFYLFYRWNFENSKVEFDEARKLAGSLGIDLNTSRAGFIRIQRGKVTVLGPDKRGEDHDTTELIDALHLAARLWSEGRKEELEKLLLETGYGTSESFYRVAQAIIEFLPNCMEKQWLEGLIVNRETMMKSLKEKTRQKTLKDYK</sequence>
<feature type="domain" description="DUF1156" evidence="1">
    <location>
        <begin position="10"/>
        <end position="57"/>
    </location>
</feature>
<dbReference type="STRING" id="79929.MTBMA_c09340"/>
<dbReference type="AlphaFoldDB" id="D9PWD1"/>
<dbReference type="Pfam" id="PF06634">
    <property type="entry name" value="DUF1156"/>
    <property type="match status" value="1"/>
</dbReference>
<name>D9PWD1_METTM</name>
<dbReference type="InterPro" id="IPR009537">
    <property type="entry name" value="DUF1156"/>
</dbReference>
<dbReference type="InterPro" id="IPR002052">
    <property type="entry name" value="DNA_methylase_N6_adenine_CS"/>
</dbReference>
<dbReference type="REBASE" id="27396">
    <property type="entry name" value="M.Mma2133ORF9340P"/>
</dbReference>